<dbReference type="AlphaFoldDB" id="A0A841FFA8"/>
<sequence length="183" mass="19655">MNIAPAPRWAVRTAHAVLLVVLPSTIWRAAMALGVHVGFTEQVLRDDYRSPGWGTVYMLGLCVLTELAAFMTMGLVRDWGVIAPRWIPFMGGKPVNRRAALIAASTGSGLLTLLWVYQTVVAVAVESNMGLSGGYAAVMLACYAPLLLWGPMLAAVTWSYHRRTKVTPAALAAPRPVHAGTPC</sequence>
<feature type="transmembrane region" description="Helical" evidence="1">
    <location>
        <begin position="97"/>
        <end position="117"/>
    </location>
</feature>
<keyword evidence="3" id="KW-1185">Reference proteome</keyword>
<evidence type="ECO:0000313" key="2">
    <source>
        <dbReference type="EMBL" id="MBB6036001.1"/>
    </source>
</evidence>
<protein>
    <submittedName>
        <fullName evidence="2">Uncharacterized protein</fullName>
    </submittedName>
</protein>
<accession>A0A841FFA8</accession>
<keyword evidence="1" id="KW-0472">Membrane</keyword>
<organism evidence="2 3">
    <name type="scientific">Phytomonospora endophytica</name>
    <dbReference type="NCBI Taxonomy" id="714109"/>
    <lineage>
        <taxon>Bacteria</taxon>
        <taxon>Bacillati</taxon>
        <taxon>Actinomycetota</taxon>
        <taxon>Actinomycetes</taxon>
        <taxon>Micromonosporales</taxon>
        <taxon>Micromonosporaceae</taxon>
        <taxon>Phytomonospora</taxon>
    </lineage>
</organism>
<dbReference type="EMBL" id="JACHGT010000008">
    <property type="protein sequence ID" value="MBB6036001.1"/>
    <property type="molecule type" value="Genomic_DNA"/>
</dbReference>
<gene>
    <name evidence="2" type="ORF">HNR73_003869</name>
</gene>
<proteinExistence type="predicted"/>
<keyword evidence="1" id="KW-0812">Transmembrane</keyword>
<feature type="transmembrane region" description="Helical" evidence="1">
    <location>
        <begin position="137"/>
        <end position="158"/>
    </location>
</feature>
<evidence type="ECO:0000256" key="1">
    <source>
        <dbReference type="SAM" id="Phobius"/>
    </source>
</evidence>
<dbReference type="RefSeq" id="WP_184788855.1">
    <property type="nucleotide sequence ID" value="NZ_BONT01000046.1"/>
</dbReference>
<name>A0A841FFA8_9ACTN</name>
<keyword evidence="1" id="KW-1133">Transmembrane helix</keyword>
<feature type="transmembrane region" description="Helical" evidence="1">
    <location>
        <begin position="56"/>
        <end position="76"/>
    </location>
</feature>
<dbReference type="Proteomes" id="UP000548476">
    <property type="component" value="Unassembled WGS sequence"/>
</dbReference>
<reference evidence="2 3" key="1">
    <citation type="submission" date="2020-08" db="EMBL/GenBank/DDBJ databases">
        <title>Genomic Encyclopedia of Type Strains, Phase IV (KMG-IV): sequencing the most valuable type-strain genomes for metagenomic binning, comparative biology and taxonomic classification.</title>
        <authorList>
            <person name="Goeker M."/>
        </authorList>
    </citation>
    <scope>NUCLEOTIDE SEQUENCE [LARGE SCALE GENOMIC DNA]</scope>
    <source>
        <strain evidence="2 3">YIM 65646</strain>
    </source>
</reference>
<evidence type="ECO:0000313" key="3">
    <source>
        <dbReference type="Proteomes" id="UP000548476"/>
    </source>
</evidence>
<comment type="caution">
    <text evidence="2">The sequence shown here is derived from an EMBL/GenBank/DDBJ whole genome shotgun (WGS) entry which is preliminary data.</text>
</comment>